<dbReference type="InterPro" id="IPR039340">
    <property type="entry name" value="Tfc4/TFIIIC-102/Sfc4"/>
</dbReference>
<dbReference type="EMBL" id="JAPDRL010000019">
    <property type="protein sequence ID" value="KAJ9666425.1"/>
    <property type="molecule type" value="Genomic_DNA"/>
</dbReference>
<feature type="region of interest" description="Disordered" evidence="2">
    <location>
        <begin position="87"/>
        <end position="227"/>
    </location>
</feature>
<proteinExistence type="predicted"/>
<accession>A0ABQ9NVL1</accession>
<evidence type="ECO:0000256" key="1">
    <source>
        <dbReference type="PROSITE-ProRule" id="PRU00339"/>
    </source>
</evidence>
<feature type="repeat" description="TPR" evidence="1">
    <location>
        <begin position="961"/>
        <end position="994"/>
    </location>
</feature>
<gene>
    <name evidence="3" type="primary">TFC4</name>
    <name evidence="3" type="ORF">H2201_003347</name>
</gene>
<keyword evidence="4" id="KW-1185">Reference proteome</keyword>
<dbReference type="SMART" id="SM00028">
    <property type="entry name" value="TPR"/>
    <property type="match status" value="5"/>
</dbReference>
<feature type="compositionally biased region" description="Low complexity" evidence="2">
    <location>
        <begin position="185"/>
        <end position="197"/>
    </location>
</feature>
<dbReference type="PANTHER" id="PTHR23082:SF0">
    <property type="entry name" value="GENERAL TRANSCRIPTION FACTOR 3C POLYPEPTIDE 3"/>
    <property type="match status" value="1"/>
</dbReference>
<dbReference type="PROSITE" id="PS50005">
    <property type="entry name" value="TPR"/>
    <property type="match status" value="1"/>
</dbReference>
<dbReference type="InterPro" id="IPR011990">
    <property type="entry name" value="TPR-like_helical_dom_sf"/>
</dbReference>
<protein>
    <submittedName>
        <fullName evidence="3">Transcription factor TFIIIC subunit tfc4</fullName>
    </submittedName>
</protein>
<reference evidence="3" key="1">
    <citation type="submission" date="2022-10" db="EMBL/GenBank/DDBJ databases">
        <title>Culturing micro-colonial fungi from biological soil crusts in the Mojave desert and describing Neophaeococcomyces mojavensis, and introducing the new genera and species Taxawa tesnikishii.</title>
        <authorList>
            <person name="Kurbessoian T."/>
            <person name="Stajich J.E."/>
        </authorList>
    </citation>
    <scope>NUCLEOTIDE SEQUENCE</scope>
    <source>
        <strain evidence="3">TK_1</strain>
    </source>
</reference>
<evidence type="ECO:0000313" key="4">
    <source>
        <dbReference type="Proteomes" id="UP001172684"/>
    </source>
</evidence>
<organism evidence="3 4">
    <name type="scientific">Coniosporium apollinis</name>
    <dbReference type="NCBI Taxonomy" id="61459"/>
    <lineage>
        <taxon>Eukaryota</taxon>
        <taxon>Fungi</taxon>
        <taxon>Dikarya</taxon>
        <taxon>Ascomycota</taxon>
        <taxon>Pezizomycotina</taxon>
        <taxon>Dothideomycetes</taxon>
        <taxon>Dothideomycetes incertae sedis</taxon>
        <taxon>Coniosporium</taxon>
    </lineage>
</organism>
<dbReference type="Proteomes" id="UP001172684">
    <property type="component" value="Unassembled WGS sequence"/>
</dbReference>
<evidence type="ECO:0000313" key="3">
    <source>
        <dbReference type="EMBL" id="KAJ9666425.1"/>
    </source>
</evidence>
<dbReference type="PANTHER" id="PTHR23082">
    <property type="entry name" value="TRANSCRIPTION INITIATION FACTOR IIIC TFIIIC , POLYPEPTIDE 3-RELATED"/>
    <property type="match status" value="1"/>
</dbReference>
<name>A0ABQ9NVL1_9PEZI</name>
<feature type="compositionally biased region" description="Acidic residues" evidence="2">
    <location>
        <begin position="141"/>
        <end position="153"/>
    </location>
</feature>
<feature type="compositionally biased region" description="Polar residues" evidence="2">
    <location>
        <begin position="13"/>
        <end position="22"/>
    </location>
</feature>
<feature type="region of interest" description="Disordered" evidence="2">
    <location>
        <begin position="1"/>
        <end position="22"/>
    </location>
</feature>
<sequence>MEYAMEGVELQNGPYSTAPSGSSKYTVQTIYAGLPVETGFEAEYPIVHEGFEPIQEEIQYEDLEQDGGLSVLPLALREQIERTHILPNGRSHDVAMEDAEDEVASRTAGGESLLQDGWYDANRRSVDPDYTFSDDERSVDENIDEDILSEDEDAAGRGRRGGRRGRGSRGRASRGRGSARGRGRGASQTGSRASQPGRGRRGGRPPRGEGQRGGVKGKRGPRAGANPGAEYMRIQGLAADAYVAGNWDQALAYAEQAVKINPDMLQSHSLKSEIFERMGRPQDAADALFIGAHTVRSTELWKNVAERLRSVGGGDERALNQKISYCYSKIISIDPDDHETRAKRLEILLQLNHLRNAIRECEMILRSCPDDITIVTQLAQLYVADKQPQKAVDFFEQVIARLTKDEEPETSLFDWGLLNVYVDLIVLNDTEEEGEKHDRGLNELKKWSRWLLGRKEETFWDEFADDREWDLEHSPRRTAVSEFVPGKHPLNAYGQGLPIELRIRMGIFQLRRTHPLLDEALEHFESLDPEDDSADATVLTHDDLFREVADALREKKHYQEAVRFYEPLGKAHQITDPSFYLSAAESYKAIGWLEHLALSYQSYLQFDDTDVSHRIELAKTYVELKMPDHAVQIADEVVKLGRRDLVTAAQLESTIPDSFDDAYRVAAAKRKLLSKETTSKPSLEDPKERTNTIKSMYEQMNGLKSSMDAGDDQAMTDWMILANTLIEEFRQTKVFYPNRNKYIKYGEYKPHRLQGRHNRHGGVERNTKLTEMLAMAQKLRKVDGVFEQVDPNDLNVTPDDFRGISFDDWVDIFCRYAVSLAKRGQARECWPILHSMQEANIFFEGRRLQHLHVCWLTCALLLHDERQVCDEIRWFMRHHPYASEPYRLYSLVNRVWRGSPRTWYNSGPSQKYFLRLIKEMDFSLLDPKIRRTFEFSDQERSSWSGSGKSLGNRHGLVDHDPALITLYAHVMAAGGSYPNALNYYFRAYALRPDDPALNLSIAVAYVHHALKRTAENRQYQIQQGIAFLFRYHELRTKDNIAVHCQEAEFNVGRMWHTLGLNNLALQSYEKCLQLSDRVRKEPRQAFDEAQEDVEDFATEAAYAIQNILAANEDFLDAREVTKKWLII</sequence>
<feature type="compositionally biased region" description="Basic residues" evidence="2">
    <location>
        <begin position="157"/>
        <end position="183"/>
    </location>
</feature>
<dbReference type="InterPro" id="IPR019734">
    <property type="entry name" value="TPR_rpt"/>
</dbReference>
<evidence type="ECO:0000256" key="2">
    <source>
        <dbReference type="SAM" id="MobiDB-lite"/>
    </source>
</evidence>
<keyword evidence="1" id="KW-0802">TPR repeat</keyword>
<dbReference type="SUPFAM" id="SSF48452">
    <property type="entry name" value="TPR-like"/>
    <property type="match status" value="2"/>
</dbReference>
<dbReference type="Gene3D" id="1.25.40.10">
    <property type="entry name" value="Tetratricopeptide repeat domain"/>
    <property type="match status" value="3"/>
</dbReference>
<comment type="caution">
    <text evidence="3">The sequence shown here is derived from an EMBL/GenBank/DDBJ whole genome shotgun (WGS) entry which is preliminary data.</text>
</comment>